<comment type="caution">
    <text evidence="8">Lacks conserved residue(s) required for the propagation of feature annotation.</text>
</comment>
<dbReference type="SUPFAM" id="SSF57196">
    <property type="entry name" value="EGF/Laminin"/>
    <property type="match status" value="4"/>
</dbReference>
<evidence type="ECO:0000256" key="9">
    <source>
        <dbReference type="PROSITE-ProRule" id="PRU00302"/>
    </source>
</evidence>
<reference evidence="12" key="1">
    <citation type="journal article" date="2016" name="Sci. Rep.">
        <title>Molecular characterization of firefly nuptial gifts: a multi-omics approach sheds light on postcopulatory sexual selection.</title>
        <authorList>
            <person name="Al-Wathiqui N."/>
            <person name="Fallon T.R."/>
            <person name="South A."/>
            <person name="Weng J.K."/>
            <person name="Lewis S.M."/>
        </authorList>
    </citation>
    <scope>NUCLEOTIDE SEQUENCE</scope>
</reference>
<evidence type="ECO:0000256" key="7">
    <source>
        <dbReference type="ARBA" id="ARBA00023180"/>
    </source>
</evidence>
<sequence>MPETQIRKQLPKSGFKYVTSNILIPSVLNERVYTPLSLEVSFLVDAIMNFLYLVALLSICSKGSLHSLQSEGLHERDSKVRFLPTTSEQTGNYWIATDRIKRNGDNVTGISPPTTRKRKKARVGTTPRSLNITGIIGYLNENIGDNIKVINPQVSAHFNDFGRSVIKHDDVDNVMVNLKDLQKNVGKFECNIDNGGCSQFCSEASHRKCSCFSGFVLAGDDKSCLDIDECSSGGNGCSHLCINTHGSYRCACPRGLRLGDDQRTCGDVNECLLRNGHGPCQDKCVNSLGSYECSCTLAGTRLGLNRHSCVDIDECTEGTSGCSHECINVVGGAFCTCPAGMELWSDYKTCRESSGSMEQNDAPAVAVVAKDESICPPLAAPEHGFFYCSQKTTGYSNREDALCQLVCPSGFKTLGDYKVICNPNGKWNGPKTGKCLAILERNFNPLRNYIDFIWDYPKPKIICSASRLLYVKKQDRLAYVSFSLPKTNVDWSNVQSYPPEIKKNLEAYLPQGNHWVVFKATHPETKLTAKCIISIIVKREPQESIDGS</sequence>
<gene>
    <name evidence="13" type="ORF">PPYR_10050</name>
</gene>
<keyword evidence="2" id="KW-0964">Secreted</keyword>
<dbReference type="Gene3D" id="2.10.25.10">
    <property type="entry name" value="Laminin"/>
    <property type="match status" value="4"/>
</dbReference>
<protein>
    <recommendedName>
        <fullName evidence="15">EGF-like domain-containing protein</fullName>
    </recommendedName>
</protein>
<dbReference type="GO" id="GO:0005576">
    <property type="term" value="C:extracellular region"/>
    <property type="evidence" value="ECO:0007669"/>
    <property type="project" value="UniProtKB-SubCell"/>
</dbReference>
<dbReference type="SMART" id="SM00181">
    <property type="entry name" value="EGF"/>
    <property type="match status" value="4"/>
</dbReference>
<evidence type="ECO:0000256" key="3">
    <source>
        <dbReference type="ARBA" id="ARBA00022536"/>
    </source>
</evidence>
<keyword evidence="4" id="KW-0732">Signal</keyword>
<evidence type="ECO:0000259" key="11">
    <source>
        <dbReference type="PROSITE" id="PS50923"/>
    </source>
</evidence>
<dbReference type="EMBL" id="VVIM01000007">
    <property type="protein sequence ID" value="KAB0795989.1"/>
    <property type="molecule type" value="Genomic_DNA"/>
</dbReference>
<dbReference type="Proteomes" id="UP000327044">
    <property type="component" value="Unassembled WGS sequence"/>
</dbReference>
<evidence type="ECO:0000259" key="10">
    <source>
        <dbReference type="PROSITE" id="PS50026"/>
    </source>
</evidence>
<dbReference type="PROSITE" id="PS50923">
    <property type="entry name" value="SUSHI"/>
    <property type="match status" value="1"/>
</dbReference>
<dbReference type="Gene3D" id="2.10.70.10">
    <property type="entry name" value="Complement Module, domain 1"/>
    <property type="match status" value="1"/>
</dbReference>
<evidence type="ECO:0000313" key="13">
    <source>
        <dbReference type="EMBL" id="KAB0795989.1"/>
    </source>
</evidence>
<feature type="domain" description="Sushi" evidence="11">
    <location>
        <begin position="373"/>
        <end position="437"/>
    </location>
</feature>
<dbReference type="SMART" id="SM00179">
    <property type="entry name" value="EGF_CA"/>
    <property type="match status" value="3"/>
</dbReference>
<dbReference type="InterPro" id="IPR049883">
    <property type="entry name" value="NOTCH1_EGF-like"/>
</dbReference>
<dbReference type="CDD" id="cd00033">
    <property type="entry name" value="CCP"/>
    <property type="match status" value="1"/>
</dbReference>
<dbReference type="CDD" id="cd00054">
    <property type="entry name" value="EGF_CA"/>
    <property type="match status" value="2"/>
</dbReference>
<evidence type="ECO:0000256" key="6">
    <source>
        <dbReference type="ARBA" id="ARBA00023157"/>
    </source>
</evidence>
<dbReference type="PANTHER" id="PTHR47333">
    <property type="entry name" value="VON WILLEBRAND FACTOR C AND EGF DOMAIN-CONTAINING PROTEIN"/>
    <property type="match status" value="1"/>
</dbReference>
<dbReference type="InterPro" id="IPR000152">
    <property type="entry name" value="EGF-type_Asp/Asn_hydroxyl_site"/>
</dbReference>
<dbReference type="GO" id="GO:0005509">
    <property type="term" value="F:calcium ion binding"/>
    <property type="evidence" value="ECO:0007669"/>
    <property type="project" value="InterPro"/>
</dbReference>
<reference evidence="13" key="3">
    <citation type="submission" date="2019-08" db="EMBL/GenBank/DDBJ databases">
        <authorList>
            <consortium name="Photinus pyralis genome working group"/>
            <person name="Fallon T.R."/>
            <person name="Sander Lower S.E."/>
            <person name="Weng J.-K."/>
        </authorList>
    </citation>
    <scope>NUCLEOTIDE SEQUENCE</scope>
    <source>
        <strain evidence="13">1611_PpyrPB1</strain>
        <tissue evidence="13">Whole body</tissue>
    </source>
</reference>
<dbReference type="SMART" id="SM00032">
    <property type="entry name" value="CCP"/>
    <property type="match status" value="1"/>
</dbReference>
<feature type="domain" description="EGF-like" evidence="10">
    <location>
        <begin position="226"/>
        <end position="266"/>
    </location>
</feature>
<dbReference type="InterPro" id="IPR000436">
    <property type="entry name" value="Sushi_SCR_CCP_dom"/>
</dbReference>
<dbReference type="SUPFAM" id="SSF57535">
    <property type="entry name" value="Complement control module/SCR domain"/>
    <property type="match status" value="1"/>
</dbReference>
<dbReference type="InterPro" id="IPR018097">
    <property type="entry name" value="EGF_Ca-bd_CS"/>
</dbReference>
<keyword evidence="3 8" id="KW-0245">EGF-like domain</keyword>
<dbReference type="PROSITE" id="PS50026">
    <property type="entry name" value="EGF_3"/>
    <property type="match status" value="1"/>
</dbReference>
<dbReference type="Pfam" id="PF07645">
    <property type="entry name" value="EGF_CA"/>
    <property type="match status" value="2"/>
</dbReference>
<keyword evidence="5" id="KW-0677">Repeat</keyword>
<keyword evidence="14" id="KW-1185">Reference proteome</keyword>
<dbReference type="PROSITE" id="PS01187">
    <property type="entry name" value="EGF_CA"/>
    <property type="match status" value="1"/>
</dbReference>
<name>A0A1Y1MBE3_PHOPY</name>
<dbReference type="InParanoid" id="A0A1Y1MBE3"/>
<organism evidence="12">
    <name type="scientific">Photinus pyralis</name>
    <name type="common">Common eastern firefly</name>
    <name type="synonym">Lampyris pyralis</name>
    <dbReference type="NCBI Taxonomy" id="7054"/>
    <lineage>
        <taxon>Eukaryota</taxon>
        <taxon>Metazoa</taxon>
        <taxon>Ecdysozoa</taxon>
        <taxon>Arthropoda</taxon>
        <taxon>Hexapoda</taxon>
        <taxon>Insecta</taxon>
        <taxon>Pterygota</taxon>
        <taxon>Neoptera</taxon>
        <taxon>Endopterygota</taxon>
        <taxon>Coleoptera</taxon>
        <taxon>Polyphaga</taxon>
        <taxon>Elateriformia</taxon>
        <taxon>Elateroidea</taxon>
        <taxon>Lampyridae</taxon>
        <taxon>Lampyrinae</taxon>
        <taxon>Photinus</taxon>
    </lineage>
</organism>
<dbReference type="Pfam" id="PF14670">
    <property type="entry name" value="FXa_inhibition"/>
    <property type="match status" value="1"/>
</dbReference>
<accession>A0A1Y1MBE3</accession>
<evidence type="ECO:0000256" key="4">
    <source>
        <dbReference type="ARBA" id="ARBA00022729"/>
    </source>
</evidence>
<keyword evidence="9" id="KW-0768">Sushi</keyword>
<evidence type="ECO:0000313" key="14">
    <source>
        <dbReference type="Proteomes" id="UP000327044"/>
    </source>
</evidence>
<dbReference type="InterPro" id="IPR000742">
    <property type="entry name" value="EGF"/>
</dbReference>
<evidence type="ECO:0000256" key="1">
    <source>
        <dbReference type="ARBA" id="ARBA00004613"/>
    </source>
</evidence>
<dbReference type="InterPro" id="IPR035976">
    <property type="entry name" value="Sushi/SCR/CCP_sf"/>
</dbReference>
<evidence type="ECO:0000256" key="5">
    <source>
        <dbReference type="ARBA" id="ARBA00022737"/>
    </source>
</evidence>
<dbReference type="OrthoDB" id="10045365at2759"/>
<evidence type="ECO:0000256" key="2">
    <source>
        <dbReference type="ARBA" id="ARBA00022525"/>
    </source>
</evidence>
<dbReference type="EMBL" id="GEZM01035629">
    <property type="protein sequence ID" value="JAV83149.1"/>
    <property type="molecule type" value="Transcribed_RNA"/>
</dbReference>
<evidence type="ECO:0000256" key="8">
    <source>
        <dbReference type="PROSITE-ProRule" id="PRU00076"/>
    </source>
</evidence>
<evidence type="ECO:0008006" key="15">
    <source>
        <dbReference type="Google" id="ProtNLM"/>
    </source>
</evidence>
<dbReference type="InterPro" id="IPR026823">
    <property type="entry name" value="cEGF"/>
</dbReference>
<dbReference type="InterPro" id="IPR052080">
    <property type="entry name" value="vWF_C/EGF_Fibrillin"/>
</dbReference>
<dbReference type="AlphaFoldDB" id="A0A1Y1MBE3"/>
<dbReference type="InterPro" id="IPR001881">
    <property type="entry name" value="EGF-like_Ca-bd_dom"/>
</dbReference>
<reference evidence="13 14" key="2">
    <citation type="journal article" date="2018" name="Elife">
        <title>Firefly genomes illuminate parallel origins of bioluminescence in beetles.</title>
        <authorList>
            <person name="Fallon T.R."/>
            <person name="Lower S.E."/>
            <person name="Chang C.H."/>
            <person name="Bessho-Uehara M."/>
            <person name="Martin G.J."/>
            <person name="Bewick A.J."/>
            <person name="Behringer M."/>
            <person name="Debat H.J."/>
            <person name="Wong I."/>
            <person name="Day J.C."/>
            <person name="Suvorov A."/>
            <person name="Silva C.J."/>
            <person name="Stanger-Hall K.F."/>
            <person name="Hall D.W."/>
            <person name="Schmitz R.J."/>
            <person name="Nelson D.R."/>
            <person name="Lewis S.M."/>
            <person name="Shigenobu S."/>
            <person name="Bybee S.M."/>
            <person name="Larracuente A.M."/>
            <person name="Oba Y."/>
            <person name="Weng J.K."/>
        </authorList>
    </citation>
    <scope>NUCLEOTIDE SEQUENCE [LARGE SCALE GENOMIC DNA]</scope>
    <source>
        <strain evidence="13">1611_PpyrPB1</strain>
        <tissue evidence="13">Whole body</tissue>
    </source>
</reference>
<dbReference type="PANTHER" id="PTHR47333:SF4">
    <property type="entry name" value="EGF-LIKE DOMAIN-CONTAINING PROTEIN"/>
    <property type="match status" value="1"/>
</dbReference>
<dbReference type="Pfam" id="PF12662">
    <property type="entry name" value="cEGF"/>
    <property type="match status" value="1"/>
</dbReference>
<keyword evidence="6" id="KW-1015">Disulfide bond</keyword>
<comment type="subcellular location">
    <subcellularLocation>
        <location evidence="1">Secreted</location>
    </subcellularLocation>
</comment>
<proteinExistence type="predicted"/>
<dbReference type="FunFam" id="2.10.25.10:FF:000010">
    <property type="entry name" value="Pro-epidermal growth factor"/>
    <property type="match status" value="1"/>
</dbReference>
<evidence type="ECO:0000313" key="12">
    <source>
        <dbReference type="EMBL" id="JAV83149.1"/>
    </source>
</evidence>
<dbReference type="PROSITE" id="PS00010">
    <property type="entry name" value="ASX_HYDROXYL"/>
    <property type="match status" value="1"/>
</dbReference>
<keyword evidence="7" id="KW-0325">Glycoprotein</keyword>